<dbReference type="Pfam" id="PF02579">
    <property type="entry name" value="Nitro_FeMo-Co"/>
    <property type="match status" value="1"/>
</dbReference>
<dbReference type="Proteomes" id="UP000838672">
    <property type="component" value="Unassembled WGS sequence"/>
</dbReference>
<evidence type="ECO:0000259" key="2">
    <source>
        <dbReference type="Pfam" id="PF02579"/>
    </source>
</evidence>
<organism evidence="3 4">
    <name type="scientific">Vibrio stylophorae</name>
    <dbReference type="NCBI Taxonomy" id="659351"/>
    <lineage>
        <taxon>Bacteria</taxon>
        <taxon>Pseudomonadati</taxon>
        <taxon>Pseudomonadota</taxon>
        <taxon>Gammaproteobacteria</taxon>
        <taxon>Vibrionales</taxon>
        <taxon>Vibrionaceae</taxon>
        <taxon>Vibrio</taxon>
    </lineage>
</organism>
<gene>
    <name evidence="3" type="ORF">VST7929_02982</name>
</gene>
<accession>A0ABN8DYJ6</accession>
<dbReference type="Gene3D" id="3.30.420.130">
    <property type="entry name" value="Dinitrogenase iron-molybdenum cofactor biosynthesis domain"/>
    <property type="match status" value="1"/>
</dbReference>
<evidence type="ECO:0000313" key="4">
    <source>
        <dbReference type="Proteomes" id="UP000838672"/>
    </source>
</evidence>
<dbReference type="RefSeq" id="WP_237468250.1">
    <property type="nucleotide sequence ID" value="NZ_CAKLDI010000002.1"/>
</dbReference>
<dbReference type="InterPro" id="IPR036105">
    <property type="entry name" value="DiNase_FeMo-co_biosyn_sf"/>
</dbReference>
<evidence type="ECO:0000256" key="1">
    <source>
        <dbReference type="ARBA" id="ARBA00023231"/>
    </source>
</evidence>
<keyword evidence="1" id="KW-0535">Nitrogen fixation</keyword>
<feature type="domain" description="Dinitrogenase iron-molybdenum cofactor biosynthesis" evidence="2">
    <location>
        <begin position="9"/>
        <end position="91"/>
    </location>
</feature>
<dbReference type="EMBL" id="CAKLDI010000002">
    <property type="protein sequence ID" value="CAH0535409.1"/>
    <property type="molecule type" value="Genomic_DNA"/>
</dbReference>
<dbReference type="SUPFAM" id="SSF53146">
    <property type="entry name" value="Nitrogenase accessory factor-like"/>
    <property type="match status" value="1"/>
</dbReference>
<reference evidence="3" key="1">
    <citation type="submission" date="2021-11" db="EMBL/GenBank/DDBJ databases">
        <authorList>
            <person name="Rodrigo-Torres L."/>
            <person name="Arahal R. D."/>
            <person name="Lucena T."/>
        </authorList>
    </citation>
    <scope>NUCLEOTIDE SEQUENCE</scope>
    <source>
        <strain evidence="3">CECT 7929</strain>
    </source>
</reference>
<protein>
    <recommendedName>
        <fullName evidence="2">Dinitrogenase iron-molybdenum cofactor biosynthesis domain-containing protein</fullName>
    </recommendedName>
</protein>
<dbReference type="InterPro" id="IPR003731">
    <property type="entry name" value="Di-Nase_FeMo-co_biosynth"/>
</dbReference>
<evidence type="ECO:0000313" key="3">
    <source>
        <dbReference type="EMBL" id="CAH0535409.1"/>
    </source>
</evidence>
<proteinExistence type="predicted"/>
<keyword evidence="4" id="KW-1185">Reference proteome</keyword>
<sequence>MIVAMPIQGDMIANHFMRAPEIAVLQGQVNAKQQTITRLTHAQNGEMNCAGKKKLIEALKAQGVQRLYVRNIGQRALGKLLAAGIEVVQVAQKVPYWGLLETTFVPFQDASEGRIPKKHQAGHSSCGGCHHDSKPAPSLLSAPLSTNQTKLSHAKTLQLIKPLNKQLFKPLGKSSNK</sequence>
<name>A0ABN8DYJ6_9VIBR</name>
<comment type="caution">
    <text evidence="3">The sequence shown here is derived from an EMBL/GenBank/DDBJ whole genome shotgun (WGS) entry which is preliminary data.</text>
</comment>